<name>A0A8T9C708_9HELO</name>
<dbReference type="InterPro" id="IPR021858">
    <property type="entry name" value="Fun_TF"/>
</dbReference>
<gene>
    <name evidence="2" type="ORF">LSUE1_G004656</name>
</gene>
<protein>
    <recommendedName>
        <fullName evidence="4">C6 transcription factor</fullName>
    </recommendedName>
</protein>
<dbReference type="Proteomes" id="UP000469558">
    <property type="component" value="Unassembled WGS sequence"/>
</dbReference>
<dbReference type="OrthoDB" id="5429770at2759"/>
<keyword evidence="3" id="KW-1185">Reference proteome</keyword>
<dbReference type="AlphaFoldDB" id="A0A8T9C708"/>
<sequence>MSAAVVKKFKVQNGSHTPHSPDSEWSSSPEPPSPLGIIFALTTPIEDRAFCYFRSTFVIGNARSFRYLDAIHTYGDMDAHLSVSIRAVGLASLSKASHSPDLETQAMRSYASALKMINKAITSSDVATTDTTLSAVMLLDQFEKIIPPTERTIKAWTNHLNGATALMKMRGPKQFQTKAGLEMFIQMSSHILVSCMQHTIPLPQDYLTLRTYATNFLDTSDVSWRLSEVTVRYIGFRAAIKAGSLFDPDTIIATATEMDKEMAALMAEFPSEWLPQPVPLSKPSDLVFESHYDVYANYKLAEAFNMIRAGRIPLLDLIREQCQAASSYPGSFQAFAYLKRVHSVKASVEDIASDICASVPQLAGYPLLLEQDSSVSPAAADSTKCIKLQPGNEASAYSLLWPLFTVANSPACSESARVWISRHLCILGRLLESDYALELAGCLQRREERDVWGVYAVLGSICYSVNG</sequence>
<organism evidence="2 3">
    <name type="scientific">Lachnellula suecica</name>
    <dbReference type="NCBI Taxonomy" id="602035"/>
    <lineage>
        <taxon>Eukaryota</taxon>
        <taxon>Fungi</taxon>
        <taxon>Dikarya</taxon>
        <taxon>Ascomycota</taxon>
        <taxon>Pezizomycotina</taxon>
        <taxon>Leotiomycetes</taxon>
        <taxon>Helotiales</taxon>
        <taxon>Lachnaceae</taxon>
        <taxon>Lachnellula</taxon>
    </lineage>
</organism>
<dbReference type="PANTHER" id="PTHR38791:SF5">
    <property type="entry name" value="TRANSCRIPTION FACTOR DBAG-RELATED"/>
    <property type="match status" value="1"/>
</dbReference>
<evidence type="ECO:0000256" key="1">
    <source>
        <dbReference type="SAM" id="MobiDB-lite"/>
    </source>
</evidence>
<dbReference type="Pfam" id="PF11951">
    <property type="entry name" value="Fungal_trans_2"/>
    <property type="match status" value="1"/>
</dbReference>
<accession>A0A8T9C708</accession>
<feature type="region of interest" description="Disordered" evidence="1">
    <location>
        <begin position="11"/>
        <end position="31"/>
    </location>
</feature>
<evidence type="ECO:0008006" key="4">
    <source>
        <dbReference type="Google" id="ProtNLM"/>
    </source>
</evidence>
<feature type="compositionally biased region" description="Low complexity" evidence="1">
    <location>
        <begin position="18"/>
        <end position="28"/>
    </location>
</feature>
<dbReference type="InterPro" id="IPR053175">
    <property type="entry name" value="DHMBA_Reg_Transcription_Factor"/>
</dbReference>
<dbReference type="PANTHER" id="PTHR38791">
    <property type="entry name" value="ZN(II)2CYS6 TRANSCRIPTION FACTOR (EUROFUNG)-RELATED-RELATED"/>
    <property type="match status" value="1"/>
</dbReference>
<proteinExistence type="predicted"/>
<evidence type="ECO:0000313" key="2">
    <source>
        <dbReference type="EMBL" id="TVY81448.1"/>
    </source>
</evidence>
<evidence type="ECO:0000313" key="3">
    <source>
        <dbReference type="Proteomes" id="UP000469558"/>
    </source>
</evidence>
<reference evidence="2 3" key="1">
    <citation type="submission" date="2018-05" db="EMBL/GenBank/DDBJ databases">
        <title>Genome sequencing and assembly of the regulated plant pathogen Lachnellula willkommii and related sister species for the development of diagnostic species identification markers.</title>
        <authorList>
            <person name="Giroux E."/>
            <person name="Bilodeau G."/>
        </authorList>
    </citation>
    <scope>NUCLEOTIDE SEQUENCE [LARGE SCALE GENOMIC DNA]</scope>
    <source>
        <strain evidence="2 3">CBS 268.59</strain>
    </source>
</reference>
<comment type="caution">
    <text evidence="2">The sequence shown here is derived from an EMBL/GenBank/DDBJ whole genome shotgun (WGS) entry which is preliminary data.</text>
</comment>
<dbReference type="EMBL" id="QGMK01000477">
    <property type="protein sequence ID" value="TVY81448.1"/>
    <property type="molecule type" value="Genomic_DNA"/>
</dbReference>